<feature type="transmembrane region" description="Helical" evidence="8">
    <location>
        <begin position="234"/>
        <end position="260"/>
    </location>
</feature>
<comment type="subcellular location">
    <subcellularLocation>
        <location evidence="1">Endomembrane system</location>
        <topology evidence="1">Multi-pass membrane protein</topology>
    </subcellularLocation>
</comment>
<keyword evidence="4 8" id="KW-1133">Transmembrane helix</keyword>
<evidence type="ECO:0000313" key="9">
    <source>
        <dbReference type="EMBL" id="QHU01371.1"/>
    </source>
</evidence>
<feature type="transmembrane region" description="Helical" evidence="8">
    <location>
        <begin position="98"/>
        <end position="123"/>
    </location>
</feature>
<dbReference type="GO" id="GO:0034727">
    <property type="term" value="P:piecemeal microautophagy of the nucleus"/>
    <property type="evidence" value="ECO:0007669"/>
    <property type="project" value="TreeGrafter"/>
</dbReference>
<keyword evidence="6" id="KW-0445">Lipid transport</keyword>
<sequence length="534" mass="63854">MEYLLFQEEEQNDNGSIFVAADKPNDNDLIKIYNFFIYKGYYNIVSIQFINLLTTIFLYFLFIFLVLCIDYPGLIEIKTQEENFINYINFGNILNTNFFYLVCMILMFLYTIMRIHGLIVDILKYKKIKDFYKNTLEIDSKLLSSTPWSKIIEKIHILYGNEYNSYNINARILRKENIMCDLYRTKIRDYLFSNLMEWNIYYCIFGTIMDENNQVKRKLFDNKEIIIKDVRMNIIIISILTFIFMPFLVLYMIFYCIIKYGAKFYNHPSKIASRQWSIKAKWYFRYYNELKHFMDNRLDIGSIYAKEYCSQFNSKVIETITKFLIFIASSFFIILLFLSLLNEHLLFNLNITYDKPIIWYMGILGSIIALGQNINNERTPGVNYESFIKLTNKIKYIPSKLLESSNSIKVRNSILKLYEYQIVTLLKECFTVILVPFYLIYLLNYVDSMLEYIEENLEEDNTLGYISSKSNFNNINDNSDLKTLISFKEHRHNFPDWGNNIEDFMVNSQIYEQIKNNQSIDENNFIFESHISIN</sequence>
<dbReference type="InterPro" id="IPR007241">
    <property type="entry name" value="Autophagy-rel_prot_9"/>
</dbReference>
<evidence type="ECO:0000256" key="8">
    <source>
        <dbReference type="SAM" id="Phobius"/>
    </source>
</evidence>
<dbReference type="GO" id="GO:0000422">
    <property type="term" value="P:autophagy of mitochondrion"/>
    <property type="evidence" value="ECO:0007669"/>
    <property type="project" value="TreeGrafter"/>
</dbReference>
<evidence type="ECO:0000256" key="1">
    <source>
        <dbReference type="ARBA" id="ARBA00004127"/>
    </source>
</evidence>
<dbReference type="GO" id="GO:0005776">
    <property type="term" value="C:autophagosome"/>
    <property type="evidence" value="ECO:0007669"/>
    <property type="project" value="TreeGrafter"/>
</dbReference>
<dbReference type="GO" id="GO:0000407">
    <property type="term" value="C:phagophore assembly site"/>
    <property type="evidence" value="ECO:0007669"/>
    <property type="project" value="TreeGrafter"/>
</dbReference>
<dbReference type="AlphaFoldDB" id="A0A6C0J997"/>
<dbReference type="GO" id="GO:0012505">
    <property type="term" value="C:endomembrane system"/>
    <property type="evidence" value="ECO:0007669"/>
    <property type="project" value="UniProtKB-SubCell"/>
</dbReference>
<proteinExistence type="predicted"/>
<organism evidence="9">
    <name type="scientific">viral metagenome</name>
    <dbReference type="NCBI Taxonomy" id="1070528"/>
    <lineage>
        <taxon>unclassified sequences</taxon>
        <taxon>metagenomes</taxon>
        <taxon>organismal metagenomes</taxon>
    </lineage>
</organism>
<evidence type="ECO:0000256" key="3">
    <source>
        <dbReference type="ARBA" id="ARBA00022692"/>
    </source>
</evidence>
<dbReference type="GO" id="GO:0061709">
    <property type="term" value="P:reticulophagy"/>
    <property type="evidence" value="ECO:0007669"/>
    <property type="project" value="TreeGrafter"/>
</dbReference>
<evidence type="ECO:0000256" key="6">
    <source>
        <dbReference type="ARBA" id="ARBA00023055"/>
    </source>
</evidence>
<dbReference type="PANTHER" id="PTHR13038:SF10">
    <property type="entry name" value="AUTOPHAGY-RELATED PROTEIN 9"/>
    <property type="match status" value="1"/>
</dbReference>
<dbReference type="GO" id="GO:0034497">
    <property type="term" value="P:protein localization to phagophore assembly site"/>
    <property type="evidence" value="ECO:0007669"/>
    <property type="project" value="TreeGrafter"/>
</dbReference>
<dbReference type="EMBL" id="MN740339">
    <property type="protein sequence ID" value="QHU01371.1"/>
    <property type="molecule type" value="Genomic_DNA"/>
</dbReference>
<dbReference type="PANTHER" id="PTHR13038">
    <property type="entry name" value="APG9 AUTOPHAGY 9"/>
    <property type="match status" value="1"/>
</dbReference>
<feature type="transmembrane region" description="Helical" evidence="8">
    <location>
        <begin position="323"/>
        <end position="345"/>
    </location>
</feature>
<evidence type="ECO:0000256" key="5">
    <source>
        <dbReference type="ARBA" id="ARBA00023006"/>
    </source>
</evidence>
<keyword evidence="7 8" id="KW-0472">Membrane</keyword>
<accession>A0A6C0J997</accession>
<keyword evidence="2" id="KW-0813">Transport</keyword>
<feature type="transmembrane region" description="Helical" evidence="8">
    <location>
        <begin position="41"/>
        <end position="67"/>
    </location>
</feature>
<evidence type="ECO:0000256" key="4">
    <source>
        <dbReference type="ARBA" id="ARBA00022989"/>
    </source>
</evidence>
<keyword evidence="3 8" id="KW-0812">Transmembrane</keyword>
<feature type="transmembrane region" description="Helical" evidence="8">
    <location>
        <begin position="420"/>
        <end position="443"/>
    </location>
</feature>
<name>A0A6C0J997_9ZZZZ</name>
<feature type="transmembrane region" description="Helical" evidence="8">
    <location>
        <begin position="357"/>
        <end position="374"/>
    </location>
</feature>
<dbReference type="Pfam" id="PF04109">
    <property type="entry name" value="ATG9"/>
    <property type="match status" value="1"/>
</dbReference>
<evidence type="ECO:0000256" key="7">
    <source>
        <dbReference type="ARBA" id="ARBA00023136"/>
    </source>
</evidence>
<keyword evidence="5" id="KW-0072">Autophagy</keyword>
<protein>
    <recommendedName>
        <fullName evidence="10">Autophagy-related protein 9</fullName>
    </recommendedName>
</protein>
<evidence type="ECO:0000256" key="2">
    <source>
        <dbReference type="ARBA" id="ARBA00022448"/>
    </source>
</evidence>
<evidence type="ECO:0008006" key="10">
    <source>
        <dbReference type="Google" id="ProtNLM"/>
    </source>
</evidence>
<reference evidence="9" key="1">
    <citation type="journal article" date="2020" name="Nature">
        <title>Giant virus diversity and host interactions through global metagenomics.</title>
        <authorList>
            <person name="Schulz F."/>
            <person name="Roux S."/>
            <person name="Paez-Espino D."/>
            <person name="Jungbluth S."/>
            <person name="Walsh D.A."/>
            <person name="Denef V.J."/>
            <person name="McMahon K.D."/>
            <person name="Konstantinidis K.T."/>
            <person name="Eloe-Fadrosh E.A."/>
            <person name="Kyrpides N.C."/>
            <person name="Woyke T."/>
        </authorList>
    </citation>
    <scope>NUCLEOTIDE SEQUENCE</scope>
    <source>
        <strain evidence="9">GVMAG-M-3300025860-25</strain>
    </source>
</reference>
<dbReference type="GO" id="GO:0006869">
    <property type="term" value="P:lipid transport"/>
    <property type="evidence" value="ECO:0007669"/>
    <property type="project" value="UniProtKB-KW"/>
</dbReference>